<dbReference type="OrthoDB" id="736172at2"/>
<dbReference type="RefSeq" id="WP_115833080.1">
    <property type="nucleotide sequence ID" value="NZ_QNUL01000023.1"/>
</dbReference>
<evidence type="ECO:0000313" key="2">
    <source>
        <dbReference type="Proteomes" id="UP000256373"/>
    </source>
</evidence>
<dbReference type="PROSITE" id="PS51257">
    <property type="entry name" value="PROKAR_LIPOPROTEIN"/>
    <property type="match status" value="1"/>
</dbReference>
<sequence>MTPRTILLLSLSFLFFSIVGCKQSNHEDASSKKYSIYAGLKNGQDFLVTTDTIDSGIIDPEKQGVLADPQRIFHDLIVRDGHYYRLDQRTGMFSESTISDGLFKENKSVKIEGFNDIENYNWISKDTLMLIGYEEKSKKARYAKINVQHMSVVQNELPIPRPFGNYNWMSIGFSKFFDNKLFVGYCYHSTTNLHSYTTSDTLYTEVISYPEMKSVNRLKDTRTTYPGGINSAMESFFTDESGDFYFLACPGIATGNVPEKSTGILRIKKADNQIDPDYFFNISASPIQNHGYGLWYLGKGRAIVRTERKGVFTGVNDHWKVPHFDYYVLDLIKQTTRRLELPLDKGTRKQCVLVENGIAHIAINSDKEGSAVWIYNPENESLKKGLQLAGEINYFLRLERLN</sequence>
<organism evidence="1 2">
    <name type="scientific">Dyadobacter luteus</name>
    <dbReference type="NCBI Taxonomy" id="2259619"/>
    <lineage>
        <taxon>Bacteria</taxon>
        <taxon>Pseudomonadati</taxon>
        <taxon>Bacteroidota</taxon>
        <taxon>Cytophagia</taxon>
        <taxon>Cytophagales</taxon>
        <taxon>Spirosomataceae</taxon>
        <taxon>Dyadobacter</taxon>
    </lineage>
</organism>
<dbReference type="AlphaFoldDB" id="A0A3D8Y5Z6"/>
<reference evidence="1 2" key="1">
    <citation type="submission" date="2018-07" db="EMBL/GenBank/DDBJ databases">
        <title>Dyadobacter roseus sp. nov., isolated from rose rhizosphere soil.</title>
        <authorList>
            <person name="Chen L."/>
        </authorList>
    </citation>
    <scope>NUCLEOTIDE SEQUENCE [LARGE SCALE GENOMIC DNA]</scope>
    <source>
        <strain evidence="1 2">RS19</strain>
    </source>
</reference>
<accession>A0A3D8Y5Z6</accession>
<proteinExistence type="predicted"/>
<evidence type="ECO:0000313" key="1">
    <source>
        <dbReference type="EMBL" id="REA58041.1"/>
    </source>
</evidence>
<gene>
    <name evidence="1" type="ORF">DSL64_21900</name>
</gene>
<dbReference type="EMBL" id="QNUL01000023">
    <property type="protein sequence ID" value="REA58041.1"/>
    <property type="molecule type" value="Genomic_DNA"/>
</dbReference>
<keyword evidence="2" id="KW-1185">Reference proteome</keyword>
<name>A0A3D8Y5Z6_9BACT</name>
<comment type="caution">
    <text evidence="1">The sequence shown here is derived from an EMBL/GenBank/DDBJ whole genome shotgun (WGS) entry which is preliminary data.</text>
</comment>
<dbReference type="Proteomes" id="UP000256373">
    <property type="component" value="Unassembled WGS sequence"/>
</dbReference>
<protein>
    <recommendedName>
        <fullName evidence="3">DUF4374 domain-containing protein</fullName>
    </recommendedName>
</protein>
<evidence type="ECO:0008006" key="3">
    <source>
        <dbReference type="Google" id="ProtNLM"/>
    </source>
</evidence>